<dbReference type="PRINTS" id="PR00388">
    <property type="entry name" value="PDIESTERASE2"/>
</dbReference>
<evidence type="ECO:0000313" key="3">
    <source>
        <dbReference type="Proteomes" id="UP000255265"/>
    </source>
</evidence>
<dbReference type="GO" id="GO:0004115">
    <property type="term" value="F:3',5'-cyclic-AMP phosphodiesterase activity"/>
    <property type="evidence" value="ECO:0007669"/>
    <property type="project" value="InterPro"/>
</dbReference>
<dbReference type="PANTHER" id="PTHR28283:SF1">
    <property type="entry name" value="3',5'-CYCLIC-NUCLEOTIDE PHOSPHODIESTERASE 1"/>
    <property type="match status" value="1"/>
</dbReference>
<evidence type="ECO:0000259" key="1">
    <source>
        <dbReference type="SMART" id="SM00849"/>
    </source>
</evidence>
<dbReference type="GO" id="GO:1902660">
    <property type="term" value="P:negative regulation of glucose mediated signaling pathway"/>
    <property type="evidence" value="ECO:0007669"/>
    <property type="project" value="TreeGrafter"/>
</dbReference>
<dbReference type="Pfam" id="PF12706">
    <property type="entry name" value="Lactamase_B_2"/>
    <property type="match status" value="1"/>
</dbReference>
<sequence length="277" mass="30569">MNSLQVRVLGCSGAIARGARTTSFLIDDDLLVDAGTGVGDLSLEEMAQIDDVVLTHSHLDHIAALPLMVDAVASLRRRPLRVHGLRATLQVLRAHVFNNLVWPDFTALPSSDAPLVHFVEFDVGQSLMLGRRAPKVVEVLPAVHTVPACGFAVRRADGHSHWVYSGDTERNKPFWRRINQMDVGALVIETAFSTRERQLAERSLHLSPPTLVEELAQMSPMARYPVYVTHTKPAAATEIMAEVNALVGQLRLWDRIELRWLEAGQTIEVHGAGHPRG</sequence>
<organism evidence="2 3">
    <name type="scientific">Pseudacidovorax intermedius</name>
    <dbReference type="NCBI Taxonomy" id="433924"/>
    <lineage>
        <taxon>Bacteria</taxon>
        <taxon>Pseudomonadati</taxon>
        <taxon>Pseudomonadota</taxon>
        <taxon>Betaproteobacteria</taxon>
        <taxon>Burkholderiales</taxon>
        <taxon>Comamonadaceae</taxon>
        <taxon>Pseudacidovorax</taxon>
    </lineage>
</organism>
<dbReference type="CDD" id="cd07735">
    <property type="entry name" value="class_II_PDE_MBL-fold"/>
    <property type="match status" value="1"/>
</dbReference>
<feature type="domain" description="Metallo-beta-lactamase" evidence="1">
    <location>
        <begin position="20"/>
        <end position="215"/>
    </location>
</feature>
<proteinExistence type="predicted"/>
<dbReference type="EMBL" id="QQAV01000001">
    <property type="protein sequence ID" value="RDI28803.1"/>
    <property type="molecule type" value="Genomic_DNA"/>
</dbReference>
<dbReference type="InterPro" id="IPR001279">
    <property type="entry name" value="Metallo-B-lactamas"/>
</dbReference>
<protein>
    <submittedName>
        <fullName evidence="2">Beta-lactamase family protein</fullName>
    </submittedName>
</protein>
<dbReference type="InterPro" id="IPR036866">
    <property type="entry name" value="RibonucZ/Hydroxyglut_hydro"/>
</dbReference>
<dbReference type="InterPro" id="IPR000396">
    <property type="entry name" value="Pdiesterase2"/>
</dbReference>
<dbReference type="GO" id="GO:0047555">
    <property type="term" value="F:3',5'-cyclic-GMP phosphodiesterase activity"/>
    <property type="evidence" value="ECO:0007669"/>
    <property type="project" value="TreeGrafter"/>
</dbReference>
<dbReference type="PANTHER" id="PTHR28283">
    <property type="entry name" value="3',5'-CYCLIC-NUCLEOTIDE PHOSPHODIESTERASE 1"/>
    <property type="match status" value="1"/>
</dbReference>
<dbReference type="Proteomes" id="UP000255265">
    <property type="component" value="Unassembled WGS sequence"/>
</dbReference>
<dbReference type="GO" id="GO:0006198">
    <property type="term" value="P:cAMP catabolic process"/>
    <property type="evidence" value="ECO:0007669"/>
    <property type="project" value="InterPro"/>
</dbReference>
<name>A0A370FNG3_9BURK</name>
<dbReference type="SUPFAM" id="SSF56281">
    <property type="entry name" value="Metallo-hydrolase/oxidoreductase"/>
    <property type="match status" value="1"/>
</dbReference>
<comment type="caution">
    <text evidence="2">The sequence shown here is derived from an EMBL/GenBank/DDBJ whole genome shotgun (WGS) entry which is preliminary data.</text>
</comment>
<dbReference type="AlphaFoldDB" id="A0A370FNG3"/>
<evidence type="ECO:0000313" key="2">
    <source>
        <dbReference type="EMBL" id="RDI28803.1"/>
    </source>
</evidence>
<dbReference type="SMART" id="SM00849">
    <property type="entry name" value="Lactamase_B"/>
    <property type="match status" value="1"/>
</dbReference>
<keyword evidence="3" id="KW-1185">Reference proteome</keyword>
<dbReference type="Gene3D" id="3.60.15.10">
    <property type="entry name" value="Ribonuclease Z/Hydroxyacylglutathione hydrolase-like"/>
    <property type="match status" value="1"/>
</dbReference>
<reference evidence="2 3" key="1">
    <citation type="submission" date="2018-07" db="EMBL/GenBank/DDBJ databases">
        <title>Genomic Encyclopedia of Type Strains, Phase IV (KMG-IV): sequencing the most valuable type-strain genomes for metagenomic binning, comparative biology and taxonomic classification.</title>
        <authorList>
            <person name="Goeker M."/>
        </authorList>
    </citation>
    <scope>NUCLEOTIDE SEQUENCE [LARGE SCALE GENOMIC DNA]</scope>
    <source>
        <strain evidence="2 3">DSM 21352</strain>
    </source>
</reference>
<gene>
    <name evidence="2" type="ORF">DFR41_101559</name>
</gene>
<accession>A0A370FNG3</accession>